<protein>
    <submittedName>
        <fullName evidence="4">Tetratricopeptide repeat protein</fullName>
    </submittedName>
</protein>
<evidence type="ECO:0000259" key="2">
    <source>
        <dbReference type="Pfam" id="PF00931"/>
    </source>
</evidence>
<feature type="repeat" description="TPR" evidence="1">
    <location>
        <begin position="680"/>
        <end position="713"/>
    </location>
</feature>
<evidence type="ECO:0000313" key="4">
    <source>
        <dbReference type="EMBL" id="GCE10468.1"/>
    </source>
</evidence>
<feature type="repeat" description="TPR" evidence="1">
    <location>
        <begin position="722"/>
        <end position="755"/>
    </location>
</feature>
<dbReference type="InterPro" id="IPR027417">
    <property type="entry name" value="P-loop_NTPase"/>
</dbReference>
<dbReference type="EMBL" id="BIFR01000001">
    <property type="protein sequence ID" value="GCE10468.1"/>
    <property type="molecule type" value="Genomic_DNA"/>
</dbReference>
<dbReference type="Pfam" id="PF13424">
    <property type="entry name" value="TPR_12"/>
    <property type="match status" value="4"/>
</dbReference>
<feature type="repeat" description="TPR" evidence="1">
    <location>
        <begin position="596"/>
        <end position="629"/>
    </location>
</feature>
<dbReference type="PROSITE" id="PS50005">
    <property type="entry name" value="TPR"/>
    <property type="match status" value="7"/>
</dbReference>
<feature type="repeat" description="TPR" evidence="1">
    <location>
        <begin position="764"/>
        <end position="797"/>
    </location>
</feature>
<sequence length="866" mass="99143">MDIVSGIRKVVENLSSQSSHLTRPSIWNIPYQHNPFFTGRDEVLVNIHTQLQADLATPFLQLPYAISGLGGIGKTQIATEYAYRYYQDYEAVLWAHAEDRDTLISSYVAIATLLKLPECTTEKQEIIIEAVKRWLQIQQKWLLILDNVDDLGILPPFLPPTYRGHVLLTTRTLAMQRFATRLEIKELSDEQGARMILRRAGILAPSQELSHANVEDHRFATLLTQELGGLPLALDQAGAYVEATGMSLQEYFEIYKQYRQKLLSDRRSLIFDHPDSISSTWLLTFIKVQERNAAAADLLRLFSYFAPDAIAEEILTADSSVLGSLLAPLGSDAFQRNQAIEVLRTYSLIRRNPVEKTLSIHRLVQAVLQDNFEKSERHVWAERAMLAINAAFPQAIHGKWHKCERLLIQALKGSKIITEYQIIRREAGHLLFKVASYMLGHARYREAEPLYHQSMQIWEHVLGSEHLDMAYPLNGLAELYREQGKYREAEPLYQRAIQIREQSLGPEHPDVAFILTNLANLYTLQGKYREAELLYQKTLRIREQFPGPEHIDLATSLNGLAILYTNLGKYDEAELSYRQVLLIWEQWLGPEHPNLASSLNGLAELYRKQGKYVQAEQLYQQALQIREQSLGPEHPDVAFPLNGLANLYSEQGNYEKAEPLYQRALQIWEQSLGFEHSDVALLLNNLANLYIGQGNYEKAEPLYQRAIRINEQHLGPEHPDIALPLNGLANLYIDQGKYDEADLLYQRAIRINEQHLGPEHPDIALPLNNLGNLYFQQNRDEEAEQLYRRALLIIEQSLGPDHHLAAYPLIGLANLYADQSKDSESEQLYQRALRIREQSLGSEHALTQQVQKNYALLLRTMNQDRA</sequence>
<evidence type="ECO:0000259" key="3">
    <source>
        <dbReference type="Pfam" id="PF25000"/>
    </source>
</evidence>
<feature type="domain" description="NB-ARC" evidence="2">
    <location>
        <begin position="65"/>
        <end position="175"/>
    </location>
</feature>
<dbReference type="InterPro" id="IPR019734">
    <property type="entry name" value="TPR_rpt"/>
</dbReference>
<dbReference type="Proteomes" id="UP000287352">
    <property type="component" value="Unassembled WGS sequence"/>
</dbReference>
<name>A0A401ZU59_9CHLR</name>
<feature type="repeat" description="TPR" evidence="1">
    <location>
        <begin position="512"/>
        <end position="545"/>
    </location>
</feature>
<keyword evidence="1" id="KW-0802">TPR repeat</keyword>
<dbReference type="Gene3D" id="3.40.50.300">
    <property type="entry name" value="P-loop containing nucleotide triphosphate hydrolases"/>
    <property type="match status" value="1"/>
</dbReference>
<dbReference type="PANTHER" id="PTHR46082">
    <property type="entry name" value="ATP/GTP-BINDING PROTEIN-RELATED"/>
    <property type="match status" value="1"/>
</dbReference>
<feature type="domain" description="DUF7779" evidence="3">
    <location>
        <begin position="288"/>
        <end position="376"/>
    </location>
</feature>
<dbReference type="InterPro" id="IPR011990">
    <property type="entry name" value="TPR-like_helical_dom_sf"/>
</dbReference>
<keyword evidence="5" id="KW-1185">Reference proteome</keyword>
<dbReference type="PRINTS" id="PR00381">
    <property type="entry name" value="KINESINLIGHT"/>
</dbReference>
<reference evidence="5" key="1">
    <citation type="submission" date="2018-12" db="EMBL/GenBank/DDBJ databases">
        <title>Tengunoibacter tsumagoiensis gen. nov., sp. nov., Dictyobacter kobayashii sp. nov., D. alpinus sp. nov., and D. joshuensis sp. nov. and description of Dictyobacteraceae fam. nov. within the order Ktedonobacterales isolated from Tengu-no-mugimeshi.</title>
        <authorList>
            <person name="Wang C.M."/>
            <person name="Zheng Y."/>
            <person name="Sakai Y."/>
            <person name="Toyoda A."/>
            <person name="Minakuchi Y."/>
            <person name="Abe K."/>
            <person name="Yokota A."/>
            <person name="Yabe S."/>
        </authorList>
    </citation>
    <scope>NUCLEOTIDE SEQUENCE [LARGE SCALE GENOMIC DNA]</scope>
    <source>
        <strain evidence="5">Uno3</strain>
    </source>
</reference>
<gene>
    <name evidence="4" type="ORF">KTT_03270</name>
</gene>
<dbReference type="AlphaFoldDB" id="A0A401ZU59"/>
<proteinExistence type="predicted"/>
<dbReference type="PROSITE" id="PS50293">
    <property type="entry name" value="TPR_REGION"/>
    <property type="match status" value="1"/>
</dbReference>
<dbReference type="InterPro" id="IPR053137">
    <property type="entry name" value="NLR-like"/>
</dbReference>
<dbReference type="SMART" id="SM00028">
    <property type="entry name" value="TPR"/>
    <property type="match status" value="9"/>
</dbReference>
<dbReference type="NCBIfam" id="NF040586">
    <property type="entry name" value="FxSxx_TPR"/>
    <property type="match status" value="1"/>
</dbReference>
<feature type="repeat" description="TPR" evidence="1">
    <location>
        <begin position="638"/>
        <end position="671"/>
    </location>
</feature>
<dbReference type="SUPFAM" id="SSF52540">
    <property type="entry name" value="P-loop containing nucleoside triphosphate hydrolases"/>
    <property type="match status" value="1"/>
</dbReference>
<dbReference type="Gene3D" id="1.25.40.10">
    <property type="entry name" value="Tetratricopeptide repeat domain"/>
    <property type="match status" value="3"/>
</dbReference>
<organism evidence="4 5">
    <name type="scientific">Tengunoibacter tsumagoiensis</name>
    <dbReference type="NCBI Taxonomy" id="2014871"/>
    <lineage>
        <taxon>Bacteria</taxon>
        <taxon>Bacillati</taxon>
        <taxon>Chloroflexota</taxon>
        <taxon>Ktedonobacteria</taxon>
        <taxon>Ktedonobacterales</taxon>
        <taxon>Dictyobacteraceae</taxon>
        <taxon>Tengunoibacter</taxon>
    </lineage>
</organism>
<accession>A0A401ZU59</accession>
<dbReference type="PANTHER" id="PTHR46082:SF6">
    <property type="entry name" value="AAA+ ATPASE DOMAIN-CONTAINING PROTEIN-RELATED"/>
    <property type="match status" value="1"/>
</dbReference>
<evidence type="ECO:0000256" key="1">
    <source>
        <dbReference type="PROSITE-ProRule" id="PRU00339"/>
    </source>
</evidence>
<dbReference type="Pfam" id="PF00931">
    <property type="entry name" value="NB-ARC"/>
    <property type="match status" value="1"/>
</dbReference>
<dbReference type="Pfam" id="PF25000">
    <property type="entry name" value="DUF7779"/>
    <property type="match status" value="1"/>
</dbReference>
<evidence type="ECO:0000313" key="5">
    <source>
        <dbReference type="Proteomes" id="UP000287352"/>
    </source>
</evidence>
<dbReference type="GO" id="GO:0043531">
    <property type="term" value="F:ADP binding"/>
    <property type="evidence" value="ECO:0007669"/>
    <property type="project" value="InterPro"/>
</dbReference>
<dbReference type="SUPFAM" id="SSF48452">
    <property type="entry name" value="TPR-like"/>
    <property type="match status" value="3"/>
</dbReference>
<dbReference type="InterPro" id="IPR002182">
    <property type="entry name" value="NB-ARC"/>
</dbReference>
<comment type="caution">
    <text evidence="4">The sequence shown here is derived from an EMBL/GenBank/DDBJ whole genome shotgun (WGS) entry which is preliminary data.</text>
</comment>
<dbReference type="InterPro" id="IPR056681">
    <property type="entry name" value="DUF7779"/>
</dbReference>
<feature type="repeat" description="TPR" evidence="1">
    <location>
        <begin position="470"/>
        <end position="503"/>
    </location>
</feature>
<dbReference type="Pfam" id="PF13374">
    <property type="entry name" value="TPR_10"/>
    <property type="match status" value="2"/>
</dbReference>